<comment type="caution">
    <text evidence="2">The sequence shown here is derived from an EMBL/GenBank/DDBJ whole genome shotgun (WGS) entry which is preliminary data.</text>
</comment>
<comment type="function">
    <text evidence="1">Could be involved in insertion of integral membrane proteins into the membrane.</text>
</comment>
<keyword evidence="1" id="KW-0472">Membrane</keyword>
<protein>
    <recommendedName>
        <fullName evidence="1">Putative membrane protein insertion efficiency factor</fullName>
    </recommendedName>
</protein>
<organism evidence="2 3">
    <name type="scientific">[Phormidium ambiguum] IAM M-71</name>
    <dbReference type="NCBI Taxonomy" id="454136"/>
    <lineage>
        <taxon>Bacteria</taxon>
        <taxon>Bacillati</taxon>
        <taxon>Cyanobacteriota</taxon>
        <taxon>Cyanophyceae</taxon>
        <taxon>Oscillatoriophycideae</taxon>
        <taxon>Aerosakkonematales</taxon>
        <taxon>Aerosakkonemataceae</taxon>
        <taxon>Floridanema</taxon>
    </lineage>
</organism>
<dbReference type="OrthoDB" id="9801753at2"/>
<comment type="similarity">
    <text evidence="1">Belongs to the UPF0161 family.</text>
</comment>
<evidence type="ECO:0000313" key="2">
    <source>
        <dbReference type="EMBL" id="OKH33327.1"/>
    </source>
</evidence>
<reference evidence="2 3" key="1">
    <citation type="submission" date="2016-11" db="EMBL/GenBank/DDBJ databases">
        <title>Draft Genome Sequences of Nine Cyanobacterial Strains from Diverse Habitats.</title>
        <authorList>
            <person name="Zhu T."/>
            <person name="Hou S."/>
            <person name="Lu X."/>
            <person name="Hess W.R."/>
        </authorList>
    </citation>
    <scope>NUCLEOTIDE SEQUENCE [LARGE SCALE GENOMIC DNA]</scope>
    <source>
        <strain evidence="2 3">IAM M-71</strain>
    </source>
</reference>
<dbReference type="NCBIfam" id="TIGR00278">
    <property type="entry name" value="membrane protein insertion efficiency factor YidD"/>
    <property type="match status" value="1"/>
</dbReference>
<dbReference type="PANTHER" id="PTHR33383:SF1">
    <property type="entry name" value="MEMBRANE PROTEIN INSERTION EFFICIENCY FACTOR-RELATED"/>
    <property type="match status" value="1"/>
</dbReference>
<sequence>MNEKLDTVFNLIKILLIWLIRGYRMFISPLSPPSCRYQPTCSQYAMQAIERFGPWRGSSMAIRRILRCHPFHPGGYDPVPEIDTCSCHHKVEE</sequence>
<evidence type="ECO:0000313" key="3">
    <source>
        <dbReference type="Proteomes" id="UP000185860"/>
    </source>
</evidence>
<dbReference type="GO" id="GO:0005886">
    <property type="term" value="C:plasma membrane"/>
    <property type="evidence" value="ECO:0007669"/>
    <property type="project" value="UniProtKB-SubCell"/>
</dbReference>
<dbReference type="AlphaFoldDB" id="A0A1U7I9W8"/>
<dbReference type="Proteomes" id="UP000185860">
    <property type="component" value="Unassembled WGS sequence"/>
</dbReference>
<dbReference type="EMBL" id="MRCE01000030">
    <property type="protein sequence ID" value="OKH33327.1"/>
    <property type="molecule type" value="Genomic_DNA"/>
</dbReference>
<dbReference type="PANTHER" id="PTHR33383">
    <property type="entry name" value="MEMBRANE PROTEIN INSERTION EFFICIENCY FACTOR-RELATED"/>
    <property type="match status" value="1"/>
</dbReference>
<proteinExistence type="inferred from homology"/>
<dbReference type="InterPro" id="IPR002696">
    <property type="entry name" value="Membr_insert_effic_factor_YidD"/>
</dbReference>
<name>A0A1U7I9W8_9CYAN</name>
<evidence type="ECO:0000256" key="1">
    <source>
        <dbReference type="HAMAP-Rule" id="MF_00386"/>
    </source>
</evidence>
<keyword evidence="1" id="KW-1003">Cell membrane</keyword>
<dbReference type="Pfam" id="PF01809">
    <property type="entry name" value="YidD"/>
    <property type="match status" value="1"/>
</dbReference>
<gene>
    <name evidence="2" type="ORF">NIES2119_23295</name>
</gene>
<dbReference type="STRING" id="454136.NIES2119_23295"/>
<dbReference type="HAMAP" id="MF_00386">
    <property type="entry name" value="UPF0161_YidD"/>
    <property type="match status" value="1"/>
</dbReference>
<comment type="subcellular location">
    <subcellularLocation>
        <location evidence="1">Cell membrane</location>
        <topology evidence="1">Peripheral membrane protein</topology>
        <orientation evidence="1">Cytoplasmic side</orientation>
    </subcellularLocation>
</comment>
<dbReference type="SMART" id="SM01234">
    <property type="entry name" value="Haemolytic"/>
    <property type="match status" value="1"/>
</dbReference>
<accession>A0A1U7I9W8</accession>